<dbReference type="RefSeq" id="WP_027875679.1">
    <property type="nucleotide sequence ID" value="NZ_CP023173.1"/>
</dbReference>
<accession>A0A249SNC4</accession>
<reference evidence="1 2" key="1">
    <citation type="submission" date="2017-08" db="EMBL/GenBank/DDBJ databases">
        <title>Complete Genome Sequence of Mesoplasma chauliocola.</title>
        <authorList>
            <person name="Knight T.F.Jr."/>
            <person name="Citino T."/>
        </authorList>
    </citation>
    <scope>NUCLEOTIDE SEQUENCE [LARGE SCALE GENOMIC DNA]</scope>
    <source>
        <strain evidence="1 2">CHPA-2</strain>
    </source>
</reference>
<name>A0A249SNC4_9MOLU</name>
<dbReference type="EMBL" id="CP023173">
    <property type="protein sequence ID" value="ASZ09165.1"/>
    <property type="molecule type" value="Genomic_DNA"/>
</dbReference>
<protein>
    <submittedName>
        <fullName evidence="1">Uncharacterized protein</fullName>
    </submittedName>
</protein>
<evidence type="ECO:0000313" key="2">
    <source>
        <dbReference type="Proteomes" id="UP000232229"/>
    </source>
</evidence>
<evidence type="ECO:0000313" key="1">
    <source>
        <dbReference type="EMBL" id="ASZ09165.1"/>
    </source>
</evidence>
<dbReference type="Proteomes" id="UP000232229">
    <property type="component" value="Chromosome"/>
</dbReference>
<keyword evidence="2" id="KW-1185">Reference proteome</keyword>
<proteinExistence type="predicted"/>
<sequence>MLNRNKTFTTVEIKEKELKINAYRILNNQIISIFDNTFNAQDNSAFLDEYGVIKANSVPEIKKNIAENFKSLAKANSSFENNEVYLVLPSTTYSYTTKKYPFKHDNLTLITTDFVQDCYKKAIKKEQLAYSGSHLQTELMQVRVDGVKYDVKDIFVEGKELEIIFAVKSIYKKVYESHENVVAKAGENVSGYMTNLEALYNSIDRAGKNETDIVVVNWKNDKLEAGLFKSGSFVEYTSIPFGMEYIIESLAKEFGLEAEVVTHYLYNNINFESKNILRSVFLKFKTQFGLRSLTGEEIQRIIKIRVKAKYNEIKESFISKSKIDFNVTPVFNFGLIQEIPNGITLLSNTKSSFDYLNKKNIIGAFKNSDHFVSFGLISNFVNKVIPNEIKNISENNSINPINMQFGFIQELKGQNMSSSHLYLKNDGILIDKVEA</sequence>
<organism evidence="1 2">
    <name type="scientific">Mesoplasma chauliocola</name>
    <dbReference type="NCBI Taxonomy" id="216427"/>
    <lineage>
        <taxon>Bacteria</taxon>
        <taxon>Bacillati</taxon>
        <taxon>Mycoplasmatota</taxon>
        <taxon>Mollicutes</taxon>
        <taxon>Entomoplasmatales</taxon>
        <taxon>Entomoplasmataceae</taxon>
        <taxon>Mesoplasma</taxon>
    </lineage>
</organism>
<dbReference type="STRING" id="1336232.GCA_000518825_01487"/>
<dbReference type="KEGG" id="mchc:CK556_02225"/>
<gene>
    <name evidence="1" type="ORF">CK556_02225</name>
</gene>
<dbReference type="AlphaFoldDB" id="A0A249SNC4"/>